<dbReference type="AlphaFoldDB" id="A0AAD5LUL9"/>
<proteinExistence type="predicted"/>
<sequence length="641" mass="71667">MPPRSRRRRGLVIAAPAPQAMTPTIASASTVRNLRTPPRVVYNPGHGFLEHQDSPFPVRRAFCNRHRHCRDDVRSLLAKITSRHVTSTLPRDAVTRLQAINRRVESYSSAETVLRDIFDVLVETCEKQRQQSKTEPPAFSMKHLQVLQLVADHVPQLRLVHAPSLARDTAASDPLLLISSKELRRVLRRTFDPVCFIRKYAGPLHQTERCMVCEEPFQLRQHIYYCCNEREQHAQHWKCTRQKDVAASKKTPDCKTVPLVRNGVWAEVALPKGLPGVADTVSCGICRSPIDCSAVLADRRDSSRVAYERPRSAYEFGGCVVNMDTIAAADLALQSTGAIRSSQVMGTLTTASTNTSKSSKRSGALSDSGKAATEKDTLRAAGVIPPKMDRVNVRRTTRWIACLAQVIRLVQDMERGGVTDEATEQSTPEGTADSIVEVVSDDSNRQGGNNGTVDCEEPTEAGTQAPEVIQQPGEAQNEQEQETQERPEDHPQNKEAVDDATEPMSVSRVTRLAAADASPASRLPPLVVAYLEDAKSTVRPFDAYALRKMERAQKMLEQRNGPGLSLLHALIQEYTRFMYIKHARAAEKAAAERRRQEELDAQAERDRERKRQDREAELALKKQMLAMRKRQRQQLKKESGQ</sequence>
<comment type="caution">
    <text evidence="2">The sequence shown here is derived from an EMBL/GenBank/DDBJ whole genome shotgun (WGS) entry which is preliminary data.</text>
</comment>
<accession>A0AAD5LUL9</accession>
<name>A0AAD5LUL9_PYTIN</name>
<protein>
    <submittedName>
        <fullName evidence="2">Uncharacterized protein</fullName>
    </submittedName>
</protein>
<feature type="region of interest" description="Disordered" evidence="1">
    <location>
        <begin position="350"/>
        <end position="378"/>
    </location>
</feature>
<feature type="compositionally biased region" description="Basic and acidic residues" evidence="1">
    <location>
        <begin position="483"/>
        <end position="497"/>
    </location>
</feature>
<dbReference type="Proteomes" id="UP001209570">
    <property type="component" value="Unassembled WGS sequence"/>
</dbReference>
<evidence type="ECO:0000256" key="1">
    <source>
        <dbReference type="SAM" id="MobiDB-lite"/>
    </source>
</evidence>
<reference evidence="2" key="1">
    <citation type="submission" date="2021-12" db="EMBL/GenBank/DDBJ databases">
        <title>Prjna785345.</title>
        <authorList>
            <person name="Rujirawat T."/>
            <person name="Krajaejun T."/>
        </authorList>
    </citation>
    <scope>NUCLEOTIDE SEQUENCE</scope>
    <source>
        <strain evidence="2">Pi057C3</strain>
    </source>
</reference>
<gene>
    <name evidence="2" type="ORF">P43SY_002724</name>
</gene>
<feature type="region of interest" description="Disordered" evidence="1">
    <location>
        <begin position="590"/>
        <end position="615"/>
    </location>
</feature>
<keyword evidence="3" id="KW-1185">Reference proteome</keyword>
<dbReference type="EMBL" id="JAKCXM010000001">
    <property type="protein sequence ID" value="KAJ0410392.1"/>
    <property type="molecule type" value="Genomic_DNA"/>
</dbReference>
<evidence type="ECO:0000313" key="3">
    <source>
        <dbReference type="Proteomes" id="UP001209570"/>
    </source>
</evidence>
<organism evidence="2 3">
    <name type="scientific">Pythium insidiosum</name>
    <name type="common">Pythiosis disease agent</name>
    <dbReference type="NCBI Taxonomy" id="114742"/>
    <lineage>
        <taxon>Eukaryota</taxon>
        <taxon>Sar</taxon>
        <taxon>Stramenopiles</taxon>
        <taxon>Oomycota</taxon>
        <taxon>Peronosporomycetes</taxon>
        <taxon>Pythiales</taxon>
        <taxon>Pythiaceae</taxon>
        <taxon>Pythium</taxon>
    </lineage>
</organism>
<evidence type="ECO:0000313" key="2">
    <source>
        <dbReference type="EMBL" id="KAJ0410392.1"/>
    </source>
</evidence>
<feature type="region of interest" description="Disordered" evidence="1">
    <location>
        <begin position="439"/>
        <end position="504"/>
    </location>
</feature>